<feature type="transmembrane region" description="Helical" evidence="7">
    <location>
        <begin position="162"/>
        <end position="187"/>
    </location>
</feature>
<dbReference type="PROSITE" id="PS50928">
    <property type="entry name" value="ABC_TM1"/>
    <property type="match status" value="1"/>
</dbReference>
<dbReference type="SUPFAM" id="SSF161098">
    <property type="entry name" value="MetI-like"/>
    <property type="match status" value="1"/>
</dbReference>
<dbReference type="PANTHER" id="PTHR30193">
    <property type="entry name" value="ABC TRANSPORTER PERMEASE PROTEIN"/>
    <property type="match status" value="1"/>
</dbReference>
<accession>A0ABY7XT38</accession>
<name>A0ABY7XT38_MICLT</name>
<sequence>MTSVKMVARRPRRRATGWSFVALYVVLLVAFGVVPVIYAIVTAFFVTPVVGPTYFSLLDNFAAVLADYRLPVAAVNVAMYLLIWLPLLLVVVFVIALVLDAKRTRLGALTRFISYVPGAVTGSAAALLWLFMFSPAVSPIGPLLAPLVGANGIIISDSSLPMILAVMGVAIGAGGWIVMLYGALTAIPPELIEAARIDGANVWQQALHIKLPLIRSYVAFILIVSFAAGFQVFVEPQVLGTGARGQVSSTWSVNQLVYSYASGESNYGRASALSVLLLIITVTAAVIIIRKTKFYSIDGRS</sequence>
<feature type="transmembrane region" description="Helical" evidence="7">
    <location>
        <begin position="270"/>
        <end position="289"/>
    </location>
</feature>
<dbReference type="PANTHER" id="PTHR30193:SF41">
    <property type="entry name" value="DIACETYLCHITOBIOSE UPTAKE SYSTEM PERMEASE PROTEIN NGCF"/>
    <property type="match status" value="1"/>
</dbReference>
<organism evidence="9 10">
    <name type="scientific">Microbacterium luteolum</name>
    <name type="common">Aureobacterium luteolum</name>
    <dbReference type="NCBI Taxonomy" id="69367"/>
    <lineage>
        <taxon>Bacteria</taxon>
        <taxon>Bacillati</taxon>
        <taxon>Actinomycetota</taxon>
        <taxon>Actinomycetes</taxon>
        <taxon>Micrococcales</taxon>
        <taxon>Microbacteriaceae</taxon>
        <taxon>Microbacterium</taxon>
    </lineage>
</organism>
<dbReference type="InterPro" id="IPR051393">
    <property type="entry name" value="ABC_transporter_permease"/>
</dbReference>
<keyword evidence="5 7" id="KW-1133">Transmembrane helix</keyword>
<dbReference type="RefSeq" id="WP_282215436.1">
    <property type="nucleotide sequence ID" value="NZ_BAAAUN010000001.1"/>
</dbReference>
<gene>
    <name evidence="9" type="ORF">KV395_19340</name>
</gene>
<evidence type="ECO:0000313" key="10">
    <source>
        <dbReference type="Proteomes" id="UP001215097"/>
    </source>
</evidence>
<dbReference type="EMBL" id="CP078075">
    <property type="protein sequence ID" value="WDM45269.1"/>
    <property type="molecule type" value="Genomic_DNA"/>
</dbReference>
<keyword evidence="3" id="KW-1003">Cell membrane</keyword>
<evidence type="ECO:0000256" key="7">
    <source>
        <dbReference type="SAM" id="Phobius"/>
    </source>
</evidence>
<evidence type="ECO:0000256" key="5">
    <source>
        <dbReference type="ARBA" id="ARBA00022989"/>
    </source>
</evidence>
<proteinExistence type="predicted"/>
<dbReference type="CDD" id="cd06261">
    <property type="entry name" value="TM_PBP2"/>
    <property type="match status" value="1"/>
</dbReference>
<dbReference type="Gene3D" id="1.10.3720.10">
    <property type="entry name" value="MetI-like"/>
    <property type="match status" value="1"/>
</dbReference>
<protein>
    <submittedName>
        <fullName evidence="9">Sugar ABC transporter permease</fullName>
    </submittedName>
</protein>
<feature type="transmembrane region" description="Helical" evidence="7">
    <location>
        <begin position="21"/>
        <end position="46"/>
    </location>
</feature>
<evidence type="ECO:0000256" key="2">
    <source>
        <dbReference type="ARBA" id="ARBA00022448"/>
    </source>
</evidence>
<evidence type="ECO:0000256" key="4">
    <source>
        <dbReference type="ARBA" id="ARBA00022692"/>
    </source>
</evidence>
<evidence type="ECO:0000256" key="6">
    <source>
        <dbReference type="ARBA" id="ARBA00023136"/>
    </source>
</evidence>
<feature type="transmembrane region" description="Helical" evidence="7">
    <location>
        <begin position="112"/>
        <end position="132"/>
    </location>
</feature>
<evidence type="ECO:0000259" key="8">
    <source>
        <dbReference type="PROSITE" id="PS50928"/>
    </source>
</evidence>
<keyword evidence="10" id="KW-1185">Reference proteome</keyword>
<keyword evidence="6 7" id="KW-0472">Membrane</keyword>
<dbReference type="InterPro" id="IPR035906">
    <property type="entry name" value="MetI-like_sf"/>
</dbReference>
<feature type="transmembrane region" description="Helical" evidence="7">
    <location>
        <begin position="217"/>
        <end position="234"/>
    </location>
</feature>
<comment type="subcellular location">
    <subcellularLocation>
        <location evidence="1">Cell membrane</location>
        <topology evidence="1">Multi-pass membrane protein</topology>
    </subcellularLocation>
</comment>
<dbReference type="Proteomes" id="UP001215097">
    <property type="component" value="Chromosome"/>
</dbReference>
<feature type="domain" description="ABC transmembrane type-1" evidence="8">
    <location>
        <begin position="74"/>
        <end position="288"/>
    </location>
</feature>
<feature type="transmembrane region" description="Helical" evidence="7">
    <location>
        <begin position="77"/>
        <end position="100"/>
    </location>
</feature>
<evidence type="ECO:0000256" key="3">
    <source>
        <dbReference type="ARBA" id="ARBA00022475"/>
    </source>
</evidence>
<evidence type="ECO:0000256" key="1">
    <source>
        <dbReference type="ARBA" id="ARBA00004651"/>
    </source>
</evidence>
<evidence type="ECO:0000313" key="9">
    <source>
        <dbReference type="EMBL" id="WDM45269.1"/>
    </source>
</evidence>
<keyword evidence="4 7" id="KW-0812">Transmembrane</keyword>
<reference evidence="9 10" key="1">
    <citation type="submission" date="2021-06" db="EMBL/GenBank/DDBJ databases">
        <title>Genome-based taxonomic framework of Microbacterium strains isolated from marine environment, the description of four new species and reclassification of four preexisting species.</title>
        <authorList>
            <person name="Lee S.D."/>
            <person name="Kim S.-M."/>
            <person name="Byeon Y.-S."/>
            <person name="Yang H.L."/>
            <person name="Kim I.S."/>
        </authorList>
    </citation>
    <scope>NUCLEOTIDE SEQUENCE [LARGE SCALE GENOMIC DNA]</scope>
    <source>
        <strain evidence="9 10">KACC 14465</strain>
    </source>
</reference>
<dbReference type="InterPro" id="IPR000515">
    <property type="entry name" value="MetI-like"/>
</dbReference>
<keyword evidence="2" id="KW-0813">Transport</keyword>